<protein>
    <submittedName>
        <fullName evidence="1">AlNc14C148G7454 protein</fullName>
    </submittedName>
</protein>
<sequence>MLLSISASMEPLILTTMVSYYSPVAEQRSRRRHSYCSRWLLQRISYAWFHSISLGAVIRSGAVMYTGVISTSPSTIRKVTSRCAEMPAVLDLSLLYQKYTLWWIRALGGKLRSVLKNLICTLCAWHPCVPPRLSCFVTTGALGGGCFVTTGAEVSGM</sequence>
<accession>F0WLU1</accession>
<dbReference type="HOGENOM" id="CLU_1681137_0_0_1"/>
<evidence type="ECO:0000313" key="1">
    <source>
        <dbReference type="EMBL" id="CCA22267.1"/>
    </source>
</evidence>
<dbReference type="AlphaFoldDB" id="F0WLU1"/>
<organism evidence="1">
    <name type="scientific">Albugo laibachii Nc14</name>
    <dbReference type="NCBI Taxonomy" id="890382"/>
    <lineage>
        <taxon>Eukaryota</taxon>
        <taxon>Sar</taxon>
        <taxon>Stramenopiles</taxon>
        <taxon>Oomycota</taxon>
        <taxon>Peronosporomycetes</taxon>
        <taxon>Albuginales</taxon>
        <taxon>Albuginaceae</taxon>
        <taxon>Albugo</taxon>
    </lineage>
</organism>
<dbReference type="EMBL" id="FR824193">
    <property type="protein sequence ID" value="CCA22267.1"/>
    <property type="molecule type" value="Genomic_DNA"/>
</dbReference>
<proteinExistence type="predicted"/>
<gene>
    <name evidence="1" type="primary">AlNc14C148G7454</name>
    <name evidence="1" type="ORF">ALNC14_084100</name>
</gene>
<reference evidence="1" key="2">
    <citation type="submission" date="2011-02" db="EMBL/GenBank/DDBJ databases">
        <authorList>
            <person name="MacLean D."/>
        </authorList>
    </citation>
    <scope>NUCLEOTIDE SEQUENCE</scope>
</reference>
<reference evidence="1" key="1">
    <citation type="journal article" date="2011" name="PLoS Biol.">
        <title>Gene gain and loss during evolution of obligate parasitism in the white rust pathogen of Arabidopsis thaliana.</title>
        <authorList>
            <person name="Kemen E."/>
            <person name="Gardiner A."/>
            <person name="Schultz-Larsen T."/>
            <person name="Kemen A.C."/>
            <person name="Balmuth A.L."/>
            <person name="Robert-Seilaniantz A."/>
            <person name="Bailey K."/>
            <person name="Holub E."/>
            <person name="Studholme D.J."/>
            <person name="Maclean D."/>
            <person name="Jones J.D."/>
        </authorList>
    </citation>
    <scope>NUCLEOTIDE SEQUENCE</scope>
</reference>
<name>F0WLU1_9STRA</name>